<dbReference type="PANTHER" id="PTHR13848">
    <property type="entry name" value="PROTEIN YIPPEE-LIKE CG15309-RELATED"/>
    <property type="match status" value="1"/>
</dbReference>
<feature type="domain" description="Yippee" evidence="5">
    <location>
        <begin position="43"/>
        <end position="148"/>
    </location>
</feature>
<evidence type="ECO:0000313" key="7">
    <source>
        <dbReference type="Proteomes" id="UP000799118"/>
    </source>
</evidence>
<feature type="region of interest" description="Disordered" evidence="4">
    <location>
        <begin position="15"/>
        <end position="38"/>
    </location>
</feature>
<evidence type="ECO:0000256" key="2">
    <source>
        <dbReference type="ARBA" id="ARBA00022723"/>
    </source>
</evidence>
<protein>
    <recommendedName>
        <fullName evidence="5">Yippee domain-containing protein</fullName>
    </recommendedName>
</protein>
<reference evidence="6" key="1">
    <citation type="journal article" date="2019" name="Environ. Microbiol.">
        <title>Fungal ecological strategies reflected in gene transcription - a case study of two litter decomposers.</title>
        <authorList>
            <person name="Barbi F."/>
            <person name="Kohler A."/>
            <person name="Barry K."/>
            <person name="Baskaran P."/>
            <person name="Daum C."/>
            <person name="Fauchery L."/>
            <person name="Ihrmark K."/>
            <person name="Kuo A."/>
            <person name="LaButti K."/>
            <person name="Lipzen A."/>
            <person name="Morin E."/>
            <person name="Grigoriev I.V."/>
            <person name="Henrissat B."/>
            <person name="Lindahl B."/>
            <person name="Martin F."/>
        </authorList>
    </citation>
    <scope>NUCLEOTIDE SEQUENCE</scope>
    <source>
        <strain evidence="6">JB14</strain>
    </source>
</reference>
<organism evidence="6 7">
    <name type="scientific">Gymnopus androsaceus JB14</name>
    <dbReference type="NCBI Taxonomy" id="1447944"/>
    <lineage>
        <taxon>Eukaryota</taxon>
        <taxon>Fungi</taxon>
        <taxon>Dikarya</taxon>
        <taxon>Basidiomycota</taxon>
        <taxon>Agaricomycotina</taxon>
        <taxon>Agaricomycetes</taxon>
        <taxon>Agaricomycetidae</taxon>
        <taxon>Agaricales</taxon>
        <taxon>Marasmiineae</taxon>
        <taxon>Omphalotaceae</taxon>
        <taxon>Gymnopus</taxon>
    </lineage>
</organism>
<comment type="similarity">
    <text evidence="1">Belongs to the yippee family.</text>
</comment>
<keyword evidence="3" id="KW-0862">Zinc</keyword>
<name>A0A6A4IM13_9AGAR</name>
<gene>
    <name evidence="6" type="ORF">BT96DRAFT_1011277</name>
</gene>
<dbReference type="InterPro" id="IPR004910">
    <property type="entry name" value="Yippee/Mis18/Cereblon"/>
</dbReference>
<dbReference type="Pfam" id="PF03226">
    <property type="entry name" value="Yippee-Mis18"/>
    <property type="match status" value="1"/>
</dbReference>
<sequence>MSVCDIEVLGDLGLLPKSPGSPRRLPSVPPERPSSRPLPPIPRALACKECMSVVTSISLLLPLEAIPPESRAFRGFSGKASLFTEIRNATLSTPRVRLMNSGAHTMQELTCSKCSTYLGWKINKAFEESERWKEGHFLMELENLCARMDPSASPRPRHPPRPASSSSDESNLD</sequence>
<dbReference type="PROSITE" id="PS51792">
    <property type="entry name" value="YIPPEE"/>
    <property type="match status" value="1"/>
</dbReference>
<dbReference type="Proteomes" id="UP000799118">
    <property type="component" value="Unassembled WGS sequence"/>
</dbReference>
<feature type="compositionally biased region" description="Pro residues" evidence="4">
    <location>
        <begin position="27"/>
        <end position="38"/>
    </location>
</feature>
<evidence type="ECO:0000313" key="6">
    <source>
        <dbReference type="EMBL" id="KAE9411469.1"/>
    </source>
</evidence>
<dbReference type="GO" id="GO:0046872">
    <property type="term" value="F:metal ion binding"/>
    <property type="evidence" value="ECO:0007669"/>
    <property type="project" value="UniProtKB-KW"/>
</dbReference>
<proteinExistence type="inferred from homology"/>
<dbReference type="OrthoDB" id="6407410at2759"/>
<dbReference type="InterPro" id="IPR039058">
    <property type="entry name" value="Yippee_fam"/>
</dbReference>
<evidence type="ECO:0000256" key="3">
    <source>
        <dbReference type="ARBA" id="ARBA00022833"/>
    </source>
</evidence>
<dbReference type="AlphaFoldDB" id="A0A6A4IM13"/>
<keyword evidence="2" id="KW-0479">Metal-binding</keyword>
<accession>A0A6A4IM13</accession>
<evidence type="ECO:0000256" key="1">
    <source>
        <dbReference type="ARBA" id="ARBA00005613"/>
    </source>
</evidence>
<evidence type="ECO:0000259" key="5">
    <source>
        <dbReference type="PROSITE" id="PS51792"/>
    </source>
</evidence>
<evidence type="ECO:0000256" key="4">
    <source>
        <dbReference type="SAM" id="MobiDB-lite"/>
    </source>
</evidence>
<keyword evidence="7" id="KW-1185">Reference proteome</keyword>
<dbReference type="InterPro" id="IPR034751">
    <property type="entry name" value="Yippee"/>
</dbReference>
<feature type="region of interest" description="Disordered" evidence="4">
    <location>
        <begin position="148"/>
        <end position="173"/>
    </location>
</feature>
<dbReference type="EMBL" id="ML769383">
    <property type="protein sequence ID" value="KAE9411469.1"/>
    <property type="molecule type" value="Genomic_DNA"/>
</dbReference>